<protein>
    <submittedName>
        <fullName evidence="5">Type 1 glutamine amidotransferase domain-containing protein</fullName>
    </submittedName>
</protein>
<evidence type="ECO:0000259" key="4">
    <source>
        <dbReference type="Pfam" id="PF01965"/>
    </source>
</evidence>
<gene>
    <name evidence="5" type="ORF">FDP25_12540</name>
</gene>
<dbReference type="RefSeq" id="WP_154152218.1">
    <property type="nucleotide sequence ID" value="NZ_SZWE01000001.1"/>
</dbReference>
<dbReference type="GO" id="GO:0019243">
    <property type="term" value="P:methylglyoxal catabolic process to D-lactate via S-lactoyl-glutathione"/>
    <property type="evidence" value="ECO:0007669"/>
    <property type="project" value="TreeGrafter"/>
</dbReference>
<dbReference type="OrthoDB" id="9792284at2"/>
<evidence type="ECO:0000313" key="5">
    <source>
        <dbReference type="EMBL" id="MRU16262.1"/>
    </source>
</evidence>
<accession>A0A844CNT5</accession>
<keyword evidence="5" id="KW-0808">Transferase</keyword>
<dbReference type="AlphaFoldDB" id="A0A844CNT5"/>
<evidence type="ECO:0000256" key="2">
    <source>
        <dbReference type="ARBA" id="ARBA00023239"/>
    </source>
</evidence>
<dbReference type="InterPro" id="IPR002818">
    <property type="entry name" value="DJ-1/PfpI"/>
</dbReference>
<dbReference type="GO" id="GO:0005737">
    <property type="term" value="C:cytoplasm"/>
    <property type="evidence" value="ECO:0007669"/>
    <property type="project" value="TreeGrafter"/>
</dbReference>
<evidence type="ECO:0000256" key="3">
    <source>
        <dbReference type="ARBA" id="ARBA00038493"/>
    </source>
</evidence>
<reference evidence="5 6" key="1">
    <citation type="submission" date="2019-05" db="EMBL/GenBank/DDBJ databases">
        <title>Roseovarius bejariae sp. nov., a moderately halophylic bacterium isolated from a saline soil in Rambla Salada (Murcia).</title>
        <authorList>
            <person name="Castro D.J."/>
            <person name="Gomez-Altuve A."/>
            <person name="Reina J.C."/>
            <person name="Rodriguez M."/>
            <person name="Sampedro I."/>
            <person name="Llamas I."/>
            <person name="Martinez-Checa F."/>
        </authorList>
    </citation>
    <scope>NUCLEOTIDE SEQUENCE [LARGE SCALE GENOMIC DNA]</scope>
    <source>
        <strain evidence="5 6">A21</strain>
    </source>
</reference>
<dbReference type="EMBL" id="SZWE01000001">
    <property type="protein sequence ID" value="MRU16262.1"/>
    <property type="molecule type" value="Genomic_DNA"/>
</dbReference>
<comment type="similarity">
    <text evidence="3">Belongs to the peptidase C56 family. HSP31-like subfamily.</text>
</comment>
<dbReference type="PANTHER" id="PTHR48094:SF11">
    <property type="entry name" value="GLUTATHIONE-INDEPENDENT GLYOXALASE HSP31-RELATED"/>
    <property type="match status" value="1"/>
</dbReference>
<feature type="domain" description="DJ-1/PfpI" evidence="4">
    <location>
        <begin position="26"/>
        <end position="224"/>
    </location>
</feature>
<keyword evidence="6" id="KW-1185">Reference proteome</keyword>
<dbReference type="InterPro" id="IPR050325">
    <property type="entry name" value="Prot/Nucl_acid_deglycase"/>
</dbReference>
<name>A0A844CNT5_9RHOB</name>
<comment type="caution">
    <text evidence="5">The sequence shown here is derived from an EMBL/GenBank/DDBJ whole genome shotgun (WGS) entry which is preliminary data.</text>
</comment>
<keyword evidence="5" id="KW-0315">Glutamine amidotransferase</keyword>
<dbReference type="Gene3D" id="3.40.50.880">
    <property type="match status" value="1"/>
</dbReference>
<organism evidence="5 6">
    <name type="scientific">Roseovarius bejariae</name>
    <dbReference type="NCBI Taxonomy" id="2576383"/>
    <lineage>
        <taxon>Bacteria</taxon>
        <taxon>Pseudomonadati</taxon>
        <taxon>Pseudomonadota</taxon>
        <taxon>Alphaproteobacteria</taxon>
        <taxon>Rhodobacterales</taxon>
        <taxon>Roseobacteraceae</taxon>
        <taxon>Roseovarius</taxon>
    </lineage>
</organism>
<evidence type="ECO:0000313" key="6">
    <source>
        <dbReference type="Proteomes" id="UP000564704"/>
    </source>
</evidence>
<dbReference type="Pfam" id="PF01965">
    <property type="entry name" value="DJ-1_PfpI"/>
    <property type="match status" value="1"/>
</dbReference>
<dbReference type="CDD" id="cd03141">
    <property type="entry name" value="GATase1_Hsp31_like"/>
    <property type="match status" value="1"/>
</dbReference>
<dbReference type="PANTHER" id="PTHR48094">
    <property type="entry name" value="PROTEIN/NUCLEIC ACID DEGLYCASE DJ-1-RELATED"/>
    <property type="match status" value="1"/>
</dbReference>
<proteinExistence type="inferred from homology"/>
<keyword evidence="2" id="KW-0456">Lyase</keyword>
<evidence type="ECO:0000256" key="1">
    <source>
        <dbReference type="ARBA" id="ARBA00023016"/>
    </source>
</evidence>
<dbReference type="SUPFAM" id="SSF52317">
    <property type="entry name" value="Class I glutamine amidotransferase-like"/>
    <property type="match status" value="1"/>
</dbReference>
<keyword evidence="1" id="KW-0346">Stress response</keyword>
<dbReference type="InterPro" id="IPR029062">
    <property type="entry name" value="Class_I_gatase-like"/>
</dbReference>
<dbReference type="GO" id="GO:0016740">
    <property type="term" value="F:transferase activity"/>
    <property type="evidence" value="ECO:0007669"/>
    <property type="project" value="UniProtKB-KW"/>
</dbReference>
<dbReference type="GO" id="GO:0019172">
    <property type="term" value="F:glyoxalase III activity"/>
    <property type="evidence" value="ECO:0007669"/>
    <property type="project" value="TreeGrafter"/>
</dbReference>
<dbReference type="Proteomes" id="UP000564704">
    <property type="component" value="Unassembled WGS sequence"/>
</dbReference>
<sequence>MARLLMILTSNGTMGQDGAPTGFYWEEMAVPYWAFREAGYTVDLASPKGGMPPADPASDDDTMARPRAVQNFMDDEKAMKALESTIPLTEVDASKYDGIFLPGGHGTMWDFHQTPQVAATVSKIHEQGGVVGAVCHGPAGLLGTKRSDGTPLLKGRKVNGFTNSEETAAGLSKVVPFLLEDELRAEGAEFERSVEDFSGFAIRDARIVTGQNPDSSAAVAEHMLAALNDASRKAA</sequence>